<dbReference type="CDD" id="cd06257">
    <property type="entry name" value="DnaJ"/>
    <property type="match status" value="1"/>
</dbReference>
<dbReference type="GO" id="GO:0031072">
    <property type="term" value="F:heat shock protein binding"/>
    <property type="evidence" value="ECO:0007669"/>
    <property type="project" value="InterPro"/>
</dbReference>
<dbReference type="HAMAP" id="MF_01152">
    <property type="entry name" value="DnaJ"/>
    <property type="match status" value="1"/>
</dbReference>
<dbReference type="FunFam" id="2.60.260.20:FF:000005">
    <property type="entry name" value="Chaperone protein dnaJ 1, mitochondrial"/>
    <property type="match status" value="1"/>
</dbReference>
<comment type="subcellular location">
    <subcellularLocation>
        <location evidence="9">Cytoplasm</location>
    </subcellularLocation>
</comment>
<feature type="binding site" evidence="9">
    <location>
        <position position="148"/>
    </location>
    <ligand>
        <name>Zn(2+)</name>
        <dbReference type="ChEBI" id="CHEBI:29105"/>
        <label>1</label>
    </ligand>
</feature>
<feature type="repeat" description="CXXCXGXG motif" evidence="9">
    <location>
        <begin position="145"/>
        <end position="152"/>
    </location>
</feature>
<evidence type="ECO:0000256" key="7">
    <source>
        <dbReference type="ARBA" id="ARBA00061004"/>
    </source>
</evidence>
<evidence type="ECO:0000256" key="8">
    <source>
        <dbReference type="ARBA" id="ARBA00067609"/>
    </source>
</evidence>
<dbReference type="PANTHER" id="PTHR43096">
    <property type="entry name" value="DNAJ HOMOLOG 1, MITOCHONDRIAL-RELATED"/>
    <property type="match status" value="1"/>
</dbReference>
<dbReference type="NCBIfam" id="TIGR02349">
    <property type="entry name" value="DnaJ_bact"/>
    <property type="match status" value="1"/>
</dbReference>
<evidence type="ECO:0000256" key="3">
    <source>
        <dbReference type="ARBA" id="ARBA00022771"/>
    </source>
</evidence>
<evidence type="ECO:0000259" key="12">
    <source>
        <dbReference type="PROSITE" id="PS51188"/>
    </source>
</evidence>
<dbReference type="Pfam" id="PF00226">
    <property type="entry name" value="DnaJ"/>
    <property type="match status" value="1"/>
</dbReference>
<evidence type="ECO:0000313" key="13">
    <source>
        <dbReference type="EMBL" id="ADI87845.1"/>
    </source>
</evidence>
<feature type="binding site" evidence="9">
    <location>
        <position position="198"/>
    </location>
    <ligand>
        <name>Zn(2+)</name>
        <dbReference type="ChEBI" id="CHEBI:29105"/>
        <label>1</label>
    </ligand>
</feature>
<evidence type="ECO:0000259" key="11">
    <source>
        <dbReference type="PROSITE" id="PS50076"/>
    </source>
</evidence>
<dbReference type="FunFam" id="2.10.230.10:FF:000002">
    <property type="entry name" value="Molecular chaperone DnaJ"/>
    <property type="match status" value="1"/>
</dbReference>
<dbReference type="InterPro" id="IPR036869">
    <property type="entry name" value="J_dom_sf"/>
</dbReference>
<evidence type="ECO:0000256" key="4">
    <source>
        <dbReference type="ARBA" id="ARBA00022833"/>
    </source>
</evidence>
<feature type="domain" description="CR-type" evidence="12">
    <location>
        <begin position="132"/>
        <end position="210"/>
    </location>
</feature>
<feature type="repeat" description="CXXCXGXG motif" evidence="9">
    <location>
        <begin position="184"/>
        <end position="191"/>
    </location>
</feature>
<feature type="binding site" evidence="9">
    <location>
        <position position="184"/>
    </location>
    <ligand>
        <name>Zn(2+)</name>
        <dbReference type="ChEBI" id="CHEBI:29105"/>
        <label>2</label>
    </ligand>
</feature>
<dbReference type="FunFam" id="1.10.287.110:FF:000034">
    <property type="entry name" value="Chaperone protein DnaJ"/>
    <property type="match status" value="1"/>
</dbReference>
<protein>
    <recommendedName>
        <fullName evidence="8 9">Chaperone protein DnaJ</fullName>
    </recommendedName>
</protein>
<dbReference type="GO" id="GO:0009408">
    <property type="term" value="P:response to heat"/>
    <property type="evidence" value="ECO:0007669"/>
    <property type="project" value="InterPro"/>
</dbReference>
<keyword evidence="4 9" id="KW-0862">Zinc</keyword>
<dbReference type="InterPro" id="IPR002939">
    <property type="entry name" value="DnaJ_C"/>
</dbReference>
<dbReference type="PROSITE" id="PS50076">
    <property type="entry name" value="DNAJ_2"/>
    <property type="match status" value="1"/>
</dbReference>
<name>D9MX68_9BACT</name>
<comment type="cofactor">
    <cofactor evidence="9">
        <name>Zn(2+)</name>
        <dbReference type="ChEBI" id="CHEBI:29105"/>
    </cofactor>
    <text evidence="9">Binds 2 Zn(2+) ions per monomer.</text>
</comment>
<dbReference type="Gene3D" id="2.60.260.20">
    <property type="entry name" value="Urease metallochaperone UreE, N-terminal domain"/>
    <property type="match status" value="2"/>
</dbReference>
<dbReference type="Gene3D" id="2.10.230.10">
    <property type="entry name" value="Heat shock protein DnaJ, cysteine-rich domain"/>
    <property type="match status" value="1"/>
</dbReference>
<sequence>MAKQDYYELLSVSREANAEEIKAAYRKAALKFHPDRNQQDPHAEEKFKAVSEAYEVLSDQKKREIYDRFGHEGLSGRGYHGPGSAEDIFSSFGSIFEDFFGFSGNSRGQPRARRGADLQYELNIAFEEAVFGVDKEISFQRRSDCGECTGTGAKPGSKTVQCTTCGGDGQVRRSQGFFSVATTCPTCHGEGRIIQDPCQKCRGRGSVSEKRKIDVKVPAGVDSGLRLRVSGEGEAGTLGGPAGDLYVVLNVSESKTFERDGYDVILKKDISMVLASLGGELEVETLKGKKTVMVPAGTQFGDRIALKGEGVPHIRGSAKGDFIVEFIVRVPKRLSKQQRELLVKFADSLERGGGSFFKELFGTL</sequence>
<dbReference type="Gene3D" id="1.10.287.110">
    <property type="entry name" value="DnaJ domain"/>
    <property type="match status" value="1"/>
</dbReference>
<feature type="domain" description="J" evidence="11">
    <location>
        <begin position="5"/>
        <end position="70"/>
    </location>
</feature>
<evidence type="ECO:0000256" key="2">
    <source>
        <dbReference type="ARBA" id="ARBA00022737"/>
    </source>
</evidence>
<keyword evidence="9" id="KW-0963">Cytoplasm</keyword>
<keyword evidence="5 9" id="KW-0143">Chaperone</keyword>
<feature type="repeat" description="CXXCXGXG motif" evidence="9">
    <location>
        <begin position="198"/>
        <end position="205"/>
    </location>
</feature>
<dbReference type="NCBIfam" id="NF008035">
    <property type="entry name" value="PRK10767.1"/>
    <property type="match status" value="1"/>
</dbReference>
<feature type="binding site" evidence="9">
    <location>
        <position position="165"/>
    </location>
    <ligand>
        <name>Zn(2+)</name>
        <dbReference type="ChEBI" id="CHEBI:29105"/>
        <label>2</label>
    </ligand>
</feature>
<feature type="repeat" description="CXXCXGXG motif" evidence="9">
    <location>
        <begin position="162"/>
        <end position="169"/>
    </location>
</feature>
<evidence type="ECO:0000256" key="6">
    <source>
        <dbReference type="ARBA" id="ARBA00053423"/>
    </source>
</evidence>
<evidence type="ECO:0000256" key="1">
    <source>
        <dbReference type="ARBA" id="ARBA00022723"/>
    </source>
</evidence>
<organism evidence="13">
    <name type="scientific">uncultured bacterium Ak20-3</name>
    <dbReference type="NCBI Taxonomy" id="798570"/>
    <lineage>
        <taxon>Bacteria</taxon>
        <taxon>environmental samples</taxon>
    </lineage>
</organism>
<dbReference type="GO" id="GO:0051082">
    <property type="term" value="F:unfolded protein binding"/>
    <property type="evidence" value="ECO:0007669"/>
    <property type="project" value="UniProtKB-UniRule"/>
</dbReference>
<evidence type="ECO:0000256" key="10">
    <source>
        <dbReference type="PROSITE-ProRule" id="PRU00546"/>
    </source>
</evidence>
<dbReference type="GO" id="GO:0005737">
    <property type="term" value="C:cytoplasm"/>
    <property type="evidence" value="ECO:0007669"/>
    <property type="project" value="UniProtKB-SubCell"/>
</dbReference>
<evidence type="ECO:0000256" key="5">
    <source>
        <dbReference type="ARBA" id="ARBA00023186"/>
    </source>
</evidence>
<keyword evidence="9" id="KW-0235">DNA replication</keyword>
<comment type="function">
    <text evidence="6 9">Participates actively in the response to hyperosmotic and heat shock by preventing the aggregation of stress-denatured proteins and by disaggregating proteins, also in an autonomous, DnaK-independent fashion. Unfolded proteins bind initially to DnaJ; upon interaction with the DnaJ-bound protein, DnaK hydrolyzes its bound ATP, resulting in the formation of a stable complex. GrpE releases ADP from DnaK; ATP binding to DnaK triggers the release of the substrate protein, thus completing the reaction cycle. Several rounds of ATP-dependent interactions between DnaJ, DnaK and GrpE are required for fully efficient folding. Also involved, together with DnaK and GrpE, in the DNA replication of plasmids through activation of initiation proteins.</text>
</comment>
<dbReference type="Pfam" id="PF00684">
    <property type="entry name" value="DnaJ_CXXCXGXG"/>
    <property type="match status" value="1"/>
</dbReference>
<dbReference type="SUPFAM" id="SSF57938">
    <property type="entry name" value="DnaJ/Hsp40 cysteine-rich domain"/>
    <property type="match status" value="1"/>
</dbReference>
<feature type="zinc finger region" description="CR-type" evidence="10">
    <location>
        <begin position="132"/>
        <end position="210"/>
    </location>
</feature>
<dbReference type="InterPro" id="IPR008971">
    <property type="entry name" value="HSP40/DnaJ_pept-bd"/>
</dbReference>
<evidence type="ECO:0000256" key="9">
    <source>
        <dbReference type="HAMAP-Rule" id="MF_01152"/>
    </source>
</evidence>
<dbReference type="PROSITE" id="PS51188">
    <property type="entry name" value="ZF_CR"/>
    <property type="match status" value="1"/>
</dbReference>
<feature type="binding site" evidence="9">
    <location>
        <position position="162"/>
    </location>
    <ligand>
        <name>Zn(2+)</name>
        <dbReference type="ChEBI" id="CHEBI:29105"/>
        <label>2</label>
    </ligand>
</feature>
<comment type="subunit">
    <text evidence="9">Homodimer.</text>
</comment>
<feature type="binding site" evidence="9">
    <location>
        <position position="145"/>
    </location>
    <ligand>
        <name>Zn(2+)</name>
        <dbReference type="ChEBI" id="CHEBI:29105"/>
        <label>1</label>
    </ligand>
</feature>
<keyword evidence="3 9" id="KW-0863">Zinc-finger</keyword>
<dbReference type="InterPro" id="IPR001623">
    <property type="entry name" value="DnaJ_domain"/>
</dbReference>
<dbReference type="Pfam" id="PF01556">
    <property type="entry name" value="DnaJ_C"/>
    <property type="match status" value="1"/>
</dbReference>
<dbReference type="PRINTS" id="PR00625">
    <property type="entry name" value="JDOMAIN"/>
</dbReference>
<dbReference type="SUPFAM" id="SSF46565">
    <property type="entry name" value="Chaperone J-domain"/>
    <property type="match status" value="1"/>
</dbReference>
<dbReference type="GO" id="GO:0006260">
    <property type="term" value="P:DNA replication"/>
    <property type="evidence" value="ECO:0007669"/>
    <property type="project" value="UniProtKB-KW"/>
</dbReference>
<dbReference type="GO" id="GO:0008270">
    <property type="term" value="F:zinc ion binding"/>
    <property type="evidence" value="ECO:0007669"/>
    <property type="project" value="UniProtKB-UniRule"/>
</dbReference>
<dbReference type="GO" id="GO:0005524">
    <property type="term" value="F:ATP binding"/>
    <property type="evidence" value="ECO:0007669"/>
    <property type="project" value="InterPro"/>
</dbReference>
<comment type="similarity">
    <text evidence="7 9">Belongs to the DnaJ family.</text>
</comment>
<accession>D9MX68</accession>
<feature type="binding site" evidence="9">
    <location>
        <position position="201"/>
    </location>
    <ligand>
        <name>Zn(2+)</name>
        <dbReference type="ChEBI" id="CHEBI:29105"/>
        <label>1</label>
    </ligand>
</feature>
<gene>
    <name evidence="9" type="primary">dnaJ</name>
    <name evidence="13" type="ORF">AKSOIL_0337</name>
</gene>
<proteinExistence type="inferred from homology"/>
<dbReference type="InterPro" id="IPR018253">
    <property type="entry name" value="DnaJ_domain_CS"/>
</dbReference>
<dbReference type="PANTHER" id="PTHR43096:SF10">
    <property type="entry name" value="CHAPERONE PROTEIN DNAJ A6, CHLOROPLASTIC"/>
    <property type="match status" value="1"/>
</dbReference>
<keyword evidence="2 9" id="KW-0677">Repeat</keyword>
<dbReference type="PROSITE" id="PS00636">
    <property type="entry name" value="DNAJ_1"/>
    <property type="match status" value="1"/>
</dbReference>
<comment type="domain">
    <text evidence="9">The J domain is necessary and sufficient to stimulate DnaK ATPase activity. Zinc center 1 plays an important role in the autonomous, DnaK-independent chaperone activity of DnaJ. Zinc center 2 is essential for interaction with DnaK and for DnaJ activity.</text>
</comment>
<keyword evidence="1 9" id="KW-0479">Metal-binding</keyword>
<dbReference type="InterPro" id="IPR036410">
    <property type="entry name" value="HSP_DnaJ_Cys-rich_dom_sf"/>
</dbReference>
<reference evidence="13" key="1">
    <citation type="journal article" date="2010" name="Appl. Environ. Microbiol.">
        <title>Novel florfenicol and chloramphenicol resistance gene discovered in Alaskan soil by using functional metagenomics.</title>
        <authorList>
            <person name="Lang K.S."/>
            <person name="Anderson J.M."/>
            <person name="Schwarz S."/>
            <person name="Williamson L."/>
            <person name="Handelsman J."/>
            <person name="Singer R.S."/>
        </authorList>
    </citation>
    <scope>NUCLEOTIDE SEQUENCE</scope>
</reference>
<keyword evidence="9" id="KW-0346">Stress response</keyword>
<feature type="binding site" evidence="9">
    <location>
        <position position="187"/>
    </location>
    <ligand>
        <name>Zn(2+)</name>
        <dbReference type="ChEBI" id="CHEBI:29105"/>
        <label>2</label>
    </ligand>
</feature>
<dbReference type="InterPro" id="IPR001305">
    <property type="entry name" value="HSP_DnaJ_Cys-rich_dom"/>
</dbReference>
<dbReference type="InterPro" id="IPR012724">
    <property type="entry name" value="DnaJ"/>
</dbReference>
<dbReference type="EMBL" id="HM537013">
    <property type="protein sequence ID" value="ADI87845.1"/>
    <property type="molecule type" value="Genomic_DNA"/>
</dbReference>
<dbReference type="SUPFAM" id="SSF49493">
    <property type="entry name" value="HSP40/DnaJ peptide-binding domain"/>
    <property type="match status" value="2"/>
</dbReference>
<dbReference type="GO" id="GO:0042026">
    <property type="term" value="P:protein refolding"/>
    <property type="evidence" value="ECO:0007669"/>
    <property type="project" value="TreeGrafter"/>
</dbReference>
<dbReference type="SMART" id="SM00271">
    <property type="entry name" value="DnaJ"/>
    <property type="match status" value="1"/>
</dbReference>
<dbReference type="AlphaFoldDB" id="D9MX68"/>
<dbReference type="CDD" id="cd10747">
    <property type="entry name" value="DnaJ_C"/>
    <property type="match status" value="1"/>
</dbReference>